<evidence type="ECO:0000256" key="1">
    <source>
        <dbReference type="ARBA" id="ARBA00022737"/>
    </source>
</evidence>
<geneLocation type="plasmid" evidence="5">
    <name>p4</name>
</geneLocation>
<keyword evidence="1" id="KW-0677">Repeat</keyword>
<dbReference type="InterPro" id="IPR011990">
    <property type="entry name" value="TPR-like_helical_dom_sf"/>
</dbReference>
<feature type="signal peptide" evidence="4">
    <location>
        <begin position="1"/>
        <end position="22"/>
    </location>
</feature>
<evidence type="ECO:0000313" key="5">
    <source>
        <dbReference type="EMBL" id="XBP73184.1"/>
    </source>
</evidence>
<dbReference type="InterPro" id="IPR011989">
    <property type="entry name" value="ARM-like"/>
</dbReference>
<dbReference type="PROSITE" id="PS50005">
    <property type="entry name" value="TPR"/>
    <property type="match status" value="1"/>
</dbReference>
<organism evidence="5">
    <name type="scientific">Polaromonas hydrogenivorans</name>
    <dbReference type="NCBI Taxonomy" id="335476"/>
    <lineage>
        <taxon>Bacteria</taxon>
        <taxon>Pseudomonadati</taxon>
        <taxon>Pseudomonadota</taxon>
        <taxon>Betaproteobacteria</taxon>
        <taxon>Burkholderiales</taxon>
        <taxon>Comamonadaceae</taxon>
        <taxon>Polaromonas</taxon>
    </lineage>
</organism>
<dbReference type="PANTHER" id="PTHR44858:SF1">
    <property type="entry name" value="UDP-N-ACETYLGLUCOSAMINE--PEPTIDE N-ACETYLGLUCOSAMINYLTRANSFERASE SPINDLY-RELATED"/>
    <property type="match status" value="1"/>
</dbReference>
<protein>
    <submittedName>
        <fullName evidence="5">Tetratricopeptide repeat protein</fullName>
    </submittedName>
</protein>
<dbReference type="PANTHER" id="PTHR44858">
    <property type="entry name" value="TETRATRICOPEPTIDE REPEAT PROTEIN 6"/>
    <property type="match status" value="1"/>
</dbReference>
<dbReference type="SMART" id="SM00028">
    <property type="entry name" value="TPR"/>
    <property type="match status" value="3"/>
</dbReference>
<keyword evidence="5" id="KW-0614">Plasmid</keyword>
<dbReference type="Pfam" id="PF13646">
    <property type="entry name" value="HEAT_2"/>
    <property type="match status" value="1"/>
</dbReference>
<evidence type="ECO:0000256" key="2">
    <source>
        <dbReference type="ARBA" id="ARBA00022803"/>
    </source>
</evidence>
<dbReference type="Gene3D" id="1.25.10.10">
    <property type="entry name" value="Leucine-rich Repeat Variant"/>
    <property type="match status" value="1"/>
</dbReference>
<dbReference type="Gene3D" id="1.25.40.10">
    <property type="entry name" value="Tetratricopeptide repeat domain"/>
    <property type="match status" value="1"/>
</dbReference>
<gene>
    <name evidence="5" type="ORF">ABLV49_25650</name>
</gene>
<feature type="repeat" description="TPR" evidence="3">
    <location>
        <begin position="162"/>
        <end position="195"/>
    </location>
</feature>
<evidence type="ECO:0000256" key="3">
    <source>
        <dbReference type="PROSITE-ProRule" id="PRU00339"/>
    </source>
</evidence>
<keyword evidence="2 3" id="KW-0802">TPR repeat</keyword>
<dbReference type="EMBL" id="CP157679">
    <property type="protein sequence ID" value="XBP73184.1"/>
    <property type="molecule type" value="Genomic_DNA"/>
</dbReference>
<dbReference type="SUPFAM" id="SSF48371">
    <property type="entry name" value="ARM repeat"/>
    <property type="match status" value="1"/>
</dbReference>
<dbReference type="Pfam" id="PF14559">
    <property type="entry name" value="TPR_19"/>
    <property type="match status" value="1"/>
</dbReference>
<accession>A0AAU7LZQ9</accession>
<reference evidence="5" key="1">
    <citation type="submission" date="2024-05" db="EMBL/GenBank/DDBJ databases">
        <authorList>
            <person name="Bunk B."/>
            <person name="Swiderski J."/>
            <person name="Sproer C."/>
            <person name="Thiel V."/>
        </authorList>
    </citation>
    <scope>NUCLEOTIDE SEQUENCE</scope>
    <source>
        <strain evidence="5">DSM 17735</strain>
        <plasmid evidence="5">p4</plasmid>
    </source>
</reference>
<dbReference type="RefSeq" id="WP_349283209.1">
    <property type="nucleotide sequence ID" value="NZ_CBCSCU010000064.1"/>
</dbReference>
<evidence type="ECO:0000256" key="4">
    <source>
        <dbReference type="SAM" id="SignalP"/>
    </source>
</evidence>
<dbReference type="InterPro" id="IPR019734">
    <property type="entry name" value="TPR_rpt"/>
</dbReference>
<name>A0AAU7LZQ9_9BURK</name>
<proteinExistence type="predicted"/>
<dbReference type="InterPro" id="IPR016024">
    <property type="entry name" value="ARM-type_fold"/>
</dbReference>
<feature type="chain" id="PRO_5043930172" evidence="4">
    <location>
        <begin position="23"/>
        <end position="217"/>
    </location>
</feature>
<sequence length="217" mass="24333">MLRALCLCIVLMIMTLSQPLSAADPPSTRLQALKAIEHPEPAVRRAAIARLGEVGAMADADRLVVRLRDDDAPVRQLAEAALWQIWSRSGNRAIDALFQRGVQQMAASQLVEALTTFSEVIRRKPAFAQGWNQRAIVYYLLGQYELSMKDCDEALKRNRNHFGALAGYGQIYLALGEPDRAQSCLERALKLNPNMARVAATIRLIEQHREQKRRAMI</sequence>
<dbReference type="InterPro" id="IPR050498">
    <property type="entry name" value="Ycf3"/>
</dbReference>
<keyword evidence="4" id="KW-0732">Signal</keyword>
<dbReference type="SUPFAM" id="SSF48452">
    <property type="entry name" value="TPR-like"/>
    <property type="match status" value="1"/>
</dbReference>
<dbReference type="AlphaFoldDB" id="A0AAU7LZQ9"/>